<dbReference type="PANTHER" id="PTHR24348">
    <property type="entry name" value="SERINE/THREONINE-PROTEIN KINASE UNC-51-RELATED"/>
    <property type="match status" value="1"/>
</dbReference>
<dbReference type="InterPro" id="IPR045269">
    <property type="entry name" value="Atg1-like"/>
</dbReference>
<sequence length="502" mass="59375">MKSNLRELYHVEENQKGFIAQGAFSHVYACRRKNGNQQEPLCVKIIKKKIYTMNRTLQEIEILNEIKQLKSENLLHIDHISESESQFEVVMERCDMDLEQEFKLLKSKNKWYTEQDCLNIVTQIMNGIRVLYNKNIIHRDIKPANILVKIINTDKNEQKRVYQIADFGFSRILNDFCGVDYYTQLGTPLYASPQIFGSEPYSGKCDIYSLGILFYQLFFEGNMPNQLQTKGDLLNFHKTLENKQFKFNSPKYHNAKLITHLLQLMIVYKEEERISFEQIFQHQILKIKISFNYSDSIFSEVQQGDCLNKLYAMQLQLYRKYLFYKSVSQKLVQSQQIEVQAALYCLTQLGFKQLHFCLGFIHIIISDIHPHFNKDNIYPLLQELKLCEMNIDKHPQYQLLIKIIKQKYYSEKGDLQKQMNQLETEQNSNTQKSESMRTFMEIFQLSKSANIEQKQLTDLLQLFLEQKLLIGFEADIKKSILLEERFPIQNSQDINPDDIFKV</sequence>
<evidence type="ECO:0000256" key="2">
    <source>
        <dbReference type="ARBA" id="ARBA00022741"/>
    </source>
</evidence>
<protein>
    <recommendedName>
        <fullName evidence="6">Protein kinase domain-containing protein</fullName>
    </recommendedName>
</protein>
<keyword evidence="4" id="KW-0067">ATP-binding</keyword>
<dbReference type="KEGG" id="ptm:GSPATT00030688001"/>
<dbReference type="SMART" id="SM00220">
    <property type="entry name" value="S_TKc"/>
    <property type="match status" value="1"/>
</dbReference>
<dbReference type="AlphaFoldDB" id="A0BND3"/>
<dbReference type="eggNOG" id="KOG0595">
    <property type="taxonomic scope" value="Eukaryota"/>
</dbReference>
<dbReference type="STRING" id="5888.A0BND3"/>
<keyword evidence="2" id="KW-0547">Nucleotide-binding</keyword>
<organism evidence="7 8">
    <name type="scientific">Paramecium tetraurelia</name>
    <dbReference type="NCBI Taxonomy" id="5888"/>
    <lineage>
        <taxon>Eukaryota</taxon>
        <taxon>Sar</taxon>
        <taxon>Alveolata</taxon>
        <taxon>Ciliophora</taxon>
        <taxon>Intramacronucleata</taxon>
        <taxon>Oligohymenophorea</taxon>
        <taxon>Peniculida</taxon>
        <taxon>Parameciidae</taxon>
        <taxon>Paramecium</taxon>
    </lineage>
</organism>
<dbReference type="GO" id="GO:0005829">
    <property type="term" value="C:cytosol"/>
    <property type="evidence" value="ECO:0000318"/>
    <property type="project" value="GO_Central"/>
</dbReference>
<keyword evidence="3" id="KW-0418">Kinase</keyword>
<dbReference type="PANTHER" id="PTHR24348:SF22">
    <property type="entry name" value="NON-SPECIFIC SERINE_THREONINE PROTEIN KINASE"/>
    <property type="match status" value="1"/>
</dbReference>
<dbReference type="InterPro" id="IPR008271">
    <property type="entry name" value="Ser/Thr_kinase_AS"/>
</dbReference>
<keyword evidence="5" id="KW-0175">Coiled coil</keyword>
<dbReference type="InterPro" id="IPR000719">
    <property type="entry name" value="Prot_kinase_dom"/>
</dbReference>
<dbReference type="HOGENOM" id="CLU_000288_37_6_1"/>
<dbReference type="SUPFAM" id="SSF56112">
    <property type="entry name" value="Protein kinase-like (PK-like)"/>
    <property type="match status" value="1"/>
</dbReference>
<evidence type="ECO:0000256" key="1">
    <source>
        <dbReference type="ARBA" id="ARBA00022679"/>
    </source>
</evidence>
<dbReference type="GeneID" id="5013232"/>
<evidence type="ECO:0000313" key="7">
    <source>
        <dbReference type="EMBL" id="CAK60050.1"/>
    </source>
</evidence>
<dbReference type="RefSeq" id="XP_001427448.1">
    <property type="nucleotide sequence ID" value="XM_001427411.1"/>
</dbReference>
<gene>
    <name evidence="7" type="ORF">GSPATT00030688001</name>
</gene>
<dbReference type="Pfam" id="PF00069">
    <property type="entry name" value="Pkinase"/>
    <property type="match status" value="1"/>
</dbReference>
<dbReference type="GO" id="GO:0000407">
    <property type="term" value="C:phagophore assembly site"/>
    <property type="evidence" value="ECO:0000318"/>
    <property type="project" value="GO_Central"/>
</dbReference>
<keyword evidence="1" id="KW-0808">Transferase</keyword>
<keyword evidence="8" id="KW-1185">Reference proteome</keyword>
<dbReference type="GO" id="GO:0000045">
    <property type="term" value="P:autophagosome assembly"/>
    <property type="evidence" value="ECO:0000318"/>
    <property type="project" value="GO_Central"/>
</dbReference>
<dbReference type="Proteomes" id="UP000000600">
    <property type="component" value="Unassembled WGS sequence"/>
</dbReference>
<accession>A0BND3</accession>
<feature type="coiled-coil region" evidence="5">
    <location>
        <begin position="405"/>
        <end position="432"/>
    </location>
</feature>
<dbReference type="InterPro" id="IPR011009">
    <property type="entry name" value="Kinase-like_dom_sf"/>
</dbReference>
<dbReference type="PROSITE" id="PS50011">
    <property type="entry name" value="PROTEIN_KINASE_DOM"/>
    <property type="match status" value="1"/>
</dbReference>
<feature type="domain" description="Protein kinase" evidence="6">
    <location>
        <begin position="13"/>
        <end position="285"/>
    </location>
</feature>
<dbReference type="GO" id="GO:0004674">
    <property type="term" value="F:protein serine/threonine kinase activity"/>
    <property type="evidence" value="ECO:0000318"/>
    <property type="project" value="GO_Central"/>
</dbReference>
<dbReference type="GO" id="GO:0005524">
    <property type="term" value="F:ATP binding"/>
    <property type="evidence" value="ECO:0007669"/>
    <property type="project" value="UniProtKB-KW"/>
</dbReference>
<dbReference type="InParanoid" id="A0BND3"/>
<dbReference type="GO" id="GO:0005737">
    <property type="term" value="C:cytoplasm"/>
    <property type="evidence" value="ECO:0000318"/>
    <property type="project" value="GO_Central"/>
</dbReference>
<dbReference type="OMA" id="CDMDLEQ"/>
<dbReference type="EMBL" id="CT868006">
    <property type="protein sequence ID" value="CAK60050.1"/>
    <property type="molecule type" value="Genomic_DNA"/>
</dbReference>
<dbReference type="GO" id="GO:0005776">
    <property type="term" value="C:autophagosome"/>
    <property type="evidence" value="ECO:0000318"/>
    <property type="project" value="GO_Central"/>
</dbReference>
<evidence type="ECO:0000259" key="6">
    <source>
        <dbReference type="PROSITE" id="PS50011"/>
    </source>
</evidence>
<evidence type="ECO:0000256" key="5">
    <source>
        <dbReference type="SAM" id="Coils"/>
    </source>
</evidence>
<dbReference type="GO" id="GO:0016020">
    <property type="term" value="C:membrane"/>
    <property type="evidence" value="ECO:0000318"/>
    <property type="project" value="GO_Central"/>
</dbReference>
<dbReference type="OrthoDB" id="5337378at2759"/>
<evidence type="ECO:0000256" key="4">
    <source>
        <dbReference type="ARBA" id="ARBA00022840"/>
    </source>
</evidence>
<dbReference type="Gene3D" id="1.10.510.10">
    <property type="entry name" value="Transferase(Phosphotransferase) domain 1"/>
    <property type="match status" value="1"/>
</dbReference>
<evidence type="ECO:0000256" key="3">
    <source>
        <dbReference type="ARBA" id="ARBA00022777"/>
    </source>
</evidence>
<name>A0BND3_PARTE</name>
<dbReference type="PROSITE" id="PS00108">
    <property type="entry name" value="PROTEIN_KINASE_ST"/>
    <property type="match status" value="1"/>
</dbReference>
<evidence type="ECO:0000313" key="8">
    <source>
        <dbReference type="Proteomes" id="UP000000600"/>
    </source>
</evidence>
<dbReference type="GO" id="GO:0010506">
    <property type="term" value="P:regulation of autophagy"/>
    <property type="evidence" value="ECO:0000318"/>
    <property type="project" value="GO_Central"/>
</dbReference>
<proteinExistence type="predicted"/>
<reference evidence="7 8" key="1">
    <citation type="journal article" date="2006" name="Nature">
        <title>Global trends of whole-genome duplications revealed by the ciliate Paramecium tetraurelia.</title>
        <authorList>
            <consortium name="Genoscope"/>
            <person name="Aury J.-M."/>
            <person name="Jaillon O."/>
            <person name="Duret L."/>
            <person name="Noel B."/>
            <person name="Jubin C."/>
            <person name="Porcel B.M."/>
            <person name="Segurens B."/>
            <person name="Daubin V."/>
            <person name="Anthouard V."/>
            <person name="Aiach N."/>
            <person name="Arnaiz O."/>
            <person name="Billaut A."/>
            <person name="Beisson J."/>
            <person name="Blanc I."/>
            <person name="Bouhouche K."/>
            <person name="Camara F."/>
            <person name="Duharcourt S."/>
            <person name="Guigo R."/>
            <person name="Gogendeau D."/>
            <person name="Katinka M."/>
            <person name="Keller A.-M."/>
            <person name="Kissmehl R."/>
            <person name="Klotz C."/>
            <person name="Koll F."/>
            <person name="Le Moue A."/>
            <person name="Lepere C."/>
            <person name="Malinsky S."/>
            <person name="Nowacki M."/>
            <person name="Nowak J.K."/>
            <person name="Plattner H."/>
            <person name="Poulain J."/>
            <person name="Ruiz F."/>
            <person name="Serrano V."/>
            <person name="Zagulski M."/>
            <person name="Dessen P."/>
            <person name="Betermier M."/>
            <person name="Weissenbach J."/>
            <person name="Scarpelli C."/>
            <person name="Schachter V."/>
            <person name="Sperling L."/>
            <person name="Meyer E."/>
            <person name="Cohen J."/>
            <person name="Wincker P."/>
        </authorList>
    </citation>
    <scope>NUCLEOTIDE SEQUENCE [LARGE SCALE GENOMIC DNA]</scope>
    <source>
        <strain evidence="7 8">Stock d4-2</strain>
    </source>
</reference>